<feature type="region of interest" description="Disordered" evidence="1">
    <location>
        <begin position="1"/>
        <end position="27"/>
    </location>
</feature>
<dbReference type="Proteomes" id="UP001642360">
    <property type="component" value="Unassembled WGS sequence"/>
</dbReference>
<dbReference type="EMBL" id="CAUOFW020001803">
    <property type="protein sequence ID" value="CAK9148792.1"/>
    <property type="molecule type" value="Genomic_DNA"/>
</dbReference>
<keyword evidence="3" id="KW-1185">Reference proteome</keyword>
<organism evidence="2 3">
    <name type="scientific">Ilex paraguariensis</name>
    <name type="common">yerba mate</name>
    <dbReference type="NCBI Taxonomy" id="185542"/>
    <lineage>
        <taxon>Eukaryota</taxon>
        <taxon>Viridiplantae</taxon>
        <taxon>Streptophyta</taxon>
        <taxon>Embryophyta</taxon>
        <taxon>Tracheophyta</taxon>
        <taxon>Spermatophyta</taxon>
        <taxon>Magnoliopsida</taxon>
        <taxon>eudicotyledons</taxon>
        <taxon>Gunneridae</taxon>
        <taxon>Pentapetalae</taxon>
        <taxon>asterids</taxon>
        <taxon>campanulids</taxon>
        <taxon>Aquifoliales</taxon>
        <taxon>Aquifoliaceae</taxon>
        <taxon>Ilex</taxon>
    </lineage>
</organism>
<protein>
    <submittedName>
        <fullName evidence="2">Uncharacterized protein</fullName>
    </submittedName>
</protein>
<evidence type="ECO:0000256" key="1">
    <source>
        <dbReference type="SAM" id="MobiDB-lite"/>
    </source>
</evidence>
<feature type="non-terminal residue" evidence="2">
    <location>
        <position position="1"/>
    </location>
</feature>
<sequence>PAQFAFDESQPADQALSTNPVHDRPVQPHLDQFSTIHAGSGPILTVSGNIQTS</sequence>
<evidence type="ECO:0000313" key="3">
    <source>
        <dbReference type="Proteomes" id="UP001642360"/>
    </source>
</evidence>
<proteinExistence type="predicted"/>
<gene>
    <name evidence="2" type="ORF">ILEXP_LOCUS16776</name>
</gene>
<dbReference type="AlphaFoldDB" id="A0ABC8RVB0"/>
<accession>A0ABC8RVB0</accession>
<comment type="caution">
    <text evidence="2">The sequence shown here is derived from an EMBL/GenBank/DDBJ whole genome shotgun (WGS) entry which is preliminary data.</text>
</comment>
<name>A0ABC8RVB0_9AQUA</name>
<evidence type="ECO:0000313" key="2">
    <source>
        <dbReference type="EMBL" id="CAK9148792.1"/>
    </source>
</evidence>
<reference evidence="2 3" key="1">
    <citation type="submission" date="2024-02" db="EMBL/GenBank/DDBJ databases">
        <authorList>
            <person name="Vignale AGUSTIN F."/>
            <person name="Sosa J E."/>
            <person name="Modenutti C."/>
        </authorList>
    </citation>
    <scope>NUCLEOTIDE SEQUENCE [LARGE SCALE GENOMIC DNA]</scope>
</reference>
<feature type="compositionally biased region" description="Polar residues" evidence="1">
    <location>
        <begin position="11"/>
        <end position="20"/>
    </location>
</feature>